<dbReference type="GO" id="GO:0008074">
    <property type="term" value="C:guanylate cyclase complex, soluble"/>
    <property type="evidence" value="ECO:0007669"/>
    <property type="project" value="TreeGrafter"/>
</dbReference>
<dbReference type="WBParaSite" id="maker-uti_cns_0001688-snap-gene-0.10-mRNA-1">
    <property type="protein sequence ID" value="maker-uti_cns_0001688-snap-gene-0.10-mRNA-1"/>
    <property type="gene ID" value="maker-uti_cns_0001688-snap-gene-0.10"/>
</dbReference>
<dbReference type="InterPro" id="IPR011644">
    <property type="entry name" value="Heme_NO-bd"/>
</dbReference>
<evidence type="ECO:0000313" key="11">
    <source>
        <dbReference type="Proteomes" id="UP000095280"/>
    </source>
</evidence>
<dbReference type="FunFam" id="3.30.70.1230:FF:000030">
    <property type="entry name" value="Si:ch211-215j19.12"/>
    <property type="match status" value="1"/>
</dbReference>
<feature type="domain" description="Guanylate cyclase" evidence="10">
    <location>
        <begin position="431"/>
        <end position="561"/>
    </location>
</feature>
<dbReference type="GO" id="GO:0070482">
    <property type="term" value="P:response to oxygen levels"/>
    <property type="evidence" value="ECO:0007669"/>
    <property type="project" value="TreeGrafter"/>
</dbReference>
<organism evidence="11 12">
    <name type="scientific">Macrostomum lignano</name>
    <dbReference type="NCBI Taxonomy" id="282301"/>
    <lineage>
        <taxon>Eukaryota</taxon>
        <taxon>Metazoa</taxon>
        <taxon>Spiralia</taxon>
        <taxon>Lophotrochozoa</taxon>
        <taxon>Platyhelminthes</taxon>
        <taxon>Rhabditophora</taxon>
        <taxon>Macrostomorpha</taxon>
        <taxon>Macrostomida</taxon>
        <taxon>Macrostomidae</taxon>
        <taxon>Macrostomum</taxon>
    </lineage>
</organism>
<dbReference type="InterPro" id="IPR038158">
    <property type="entry name" value="H-NOX_domain_sf"/>
</dbReference>
<dbReference type="Gene3D" id="6.10.250.780">
    <property type="match status" value="2"/>
</dbReference>
<protein>
    <recommendedName>
        <fullName evidence="2">guanylate cyclase</fullName>
        <ecNumber evidence="2">4.6.1.2</ecNumber>
    </recommendedName>
</protein>
<feature type="compositionally biased region" description="Low complexity" evidence="9">
    <location>
        <begin position="830"/>
        <end position="840"/>
    </location>
</feature>
<dbReference type="PROSITE" id="PS50125">
    <property type="entry name" value="GUANYLATE_CYCLASE_2"/>
    <property type="match status" value="2"/>
</dbReference>
<evidence type="ECO:0000256" key="8">
    <source>
        <dbReference type="RuleBase" id="RU000405"/>
    </source>
</evidence>
<dbReference type="InterPro" id="IPR029787">
    <property type="entry name" value="Nucleotide_cyclase"/>
</dbReference>
<dbReference type="InterPro" id="IPR042463">
    <property type="entry name" value="HNOB_dom_associated_sf"/>
</dbReference>
<dbReference type="GO" id="GO:0005525">
    <property type="term" value="F:GTP binding"/>
    <property type="evidence" value="ECO:0007669"/>
    <property type="project" value="UniProtKB-KW"/>
</dbReference>
<dbReference type="SUPFAM" id="SSF55073">
    <property type="entry name" value="Nucleotide cyclase"/>
    <property type="match status" value="2"/>
</dbReference>
<evidence type="ECO:0000256" key="1">
    <source>
        <dbReference type="ARBA" id="ARBA00004496"/>
    </source>
</evidence>
<keyword evidence="11" id="KW-1185">Reference proteome</keyword>
<proteinExistence type="inferred from homology"/>
<dbReference type="InterPro" id="IPR018297">
    <property type="entry name" value="A/G_cyclase_CS"/>
</dbReference>
<dbReference type="Gene3D" id="3.90.1520.10">
    <property type="entry name" value="H-NOX domain"/>
    <property type="match status" value="2"/>
</dbReference>
<comment type="subcellular location">
    <subcellularLocation>
        <location evidence="1">Cytoplasm</location>
    </subcellularLocation>
</comment>
<dbReference type="SMART" id="SM00044">
    <property type="entry name" value="CYCc"/>
    <property type="match status" value="2"/>
</dbReference>
<accession>A0A1I8GEI2</accession>
<reference evidence="12" key="1">
    <citation type="submission" date="2016-11" db="UniProtKB">
        <authorList>
            <consortium name="WormBaseParasite"/>
        </authorList>
    </citation>
    <scope>IDENTIFICATION</scope>
</reference>
<evidence type="ECO:0000256" key="7">
    <source>
        <dbReference type="ARBA" id="ARBA00023293"/>
    </source>
</evidence>
<dbReference type="PANTHER" id="PTHR45655:SF13">
    <property type="entry name" value="SOLUBLE GUANYLATE CYCLASE GCY-32-RELATED"/>
    <property type="match status" value="1"/>
</dbReference>
<evidence type="ECO:0000256" key="3">
    <source>
        <dbReference type="ARBA" id="ARBA00022490"/>
    </source>
</evidence>
<dbReference type="GO" id="GO:0004383">
    <property type="term" value="F:guanylate cyclase activity"/>
    <property type="evidence" value="ECO:0007669"/>
    <property type="project" value="UniProtKB-EC"/>
</dbReference>
<feature type="domain" description="Guanylate cyclase" evidence="10">
    <location>
        <begin position="1115"/>
        <end position="1243"/>
    </location>
</feature>
<dbReference type="Pfam" id="PF07701">
    <property type="entry name" value="HNOBA"/>
    <property type="match status" value="3"/>
</dbReference>
<dbReference type="CDD" id="cd07302">
    <property type="entry name" value="CHD"/>
    <property type="match status" value="2"/>
</dbReference>
<evidence type="ECO:0000256" key="2">
    <source>
        <dbReference type="ARBA" id="ARBA00012202"/>
    </source>
</evidence>
<evidence type="ECO:0000259" key="10">
    <source>
        <dbReference type="PROSITE" id="PS50125"/>
    </source>
</evidence>
<evidence type="ECO:0000256" key="5">
    <source>
        <dbReference type="ARBA" id="ARBA00023134"/>
    </source>
</evidence>
<evidence type="ECO:0000256" key="4">
    <source>
        <dbReference type="ARBA" id="ARBA00022741"/>
    </source>
</evidence>
<keyword evidence="3" id="KW-0963">Cytoplasm</keyword>
<name>A0A1I8GEI2_9PLAT</name>
<dbReference type="InterPro" id="IPR024096">
    <property type="entry name" value="NO_sig/Golgi_transp_ligand-bd"/>
</dbReference>
<dbReference type="FunFam" id="3.30.70.1230:FF:000007">
    <property type="entry name" value="Guanylate cyclase soluble subunit alpha-3"/>
    <property type="match status" value="1"/>
</dbReference>
<dbReference type="SUPFAM" id="SSF111126">
    <property type="entry name" value="Ligand-binding domain in the NO signalling and Golgi transport"/>
    <property type="match status" value="2"/>
</dbReference>
<dbReference type="Pfam" id="PF07700">
    <property type="entry name" value="HNOB"/>
    <property type="match status" value="2"/>
</dbReference>
<keyword evidence="6 8" id="KW-0456">Lyase</keyword>
<dbReference type="Gene3D" id="3.30.450.260">
    <property type="entry name" value="Haem NO binding associated domain"/>
    <property type="match status" value="2"/>
</dbReference>
<dbReference type="Pfam" id="PF00211">
    <property type="entry name" value="Guanylate_cyc"/>
    <property type="match status" value="2"/>
</dbReference>
<keyword evidence="4" id="KW-0547">Nucleotide-binding</keyword>
<dbReference type="Gene3D" id="3.30.70.1230">
    <property type="entry name" value="Nucleotide cyclase"/>
    <property type="match status" value="2"/>
</dbReference>
<dbReference type="PANTHER" id="PTHR45655">
    <property type="entry name" value="GUANYLATE CYCLASE SOLUBLE SUBUNIT BETA-2"/>
    <property type="match status" value="1"/>
</dbReference>
<dbReference type="GO" id="GO:0020037">
    <property type="term" value="F:heme binding"/>
    <property type="evidence" value="ECO:0007669"/>
    <property type="project" value="InterPro"/>
</dbReference>
<dbReference type="PROSITE" id="PS00452">
    <property type="entry name" value="GUANYLATE_CYCLASE_1"/>
    <property type="match status" value="2"/>
</dbReference>
<dbReference type="InterPro" id="IPR011645">
    <property type="entry name" value="HNOB_dom_associated"/>
</dbReference>
<dbReference type="GO" id="GO:0019934">
    <property type="term" value="P:cGMP-mediated signaling"/>
    <property type="evidence" value="ECO:0007669"/>
    <property type="project" value="TreeGrafter"/>
</dbReference>
<evidence type="ECO:0000256" key="6">
    <source>
        <dbReference type="ARBA" id="ARBA00023239"/>
    </source>
</evidence>
<dbReference type="InterPro" id="IPR001054">
    <property type="entry name" value="A/G_cyclase"/>
</dbReference>
<keyword evidence="7" id="KW-0141">cGMP biosynthesis</keyword>
<keyword evidence="5" id="KW-0342">GTP-binding</keyword>
<evidence type="ECO:0000256" key="9">
    <source>
        <dbReference type="SAM" id="MobiDB-lite"/>
    </source>
</evidence>
<dbReference type="EC" id="4.6.1.2" evidence="2"/>
<dbReference type="Proteomes" id="UP000095280">
    <property type="component" value="Unplaced"/>
</dbReference>
<sequence>MVLEKFDEKTWAKILLTAELDDYEDFQLLKGYPDRKTFLLIETISKVVGIEVPALLELYGEYFLTYAIRMNFASMIRSLGDDLSTFIVNLDSLHNLLQLTYTEMVPPSFLGESGGPVMLVTYNSTRRGLYPIAVGLLRAVAAQIYNQVVEIVAKKTNTEFPEGTAYVEQVLLEIRVVSDSADSPSPLPSRSIEQESEGILAECAGPQPLLSNAQLTSLLPYHLVLDRQMRIVQCGRKLRQFNSGIRPGAAFGEAFSIANPLVGAEFAEILRFINSAFTLAFRRLHTLEQSKQVVPRTIFVKGALVGVGGYQLVKFSHARCATWPSRTSWCSWALCGWPTWTRCSRTASYMSDIPLFDVTRELITINQQQKADHTINQKLNEATAQLSKTTQALNAEKRKTDNLLYQMLPKRVAESLRNGERVDAEKFSMVTVLFSDIVGFTDICSGSPPEEVVSMLNSIFTKFDKHTEVNQVYKVETIGDAYMVVGGCPDRTEDHAQRVADQGLDMLASSRLVRAAGSYKDCSIRIRVGMHSGPVVTGVVGEKMPRFCLFGDTVNTASRMESHGCPGLVHMSEPSYLLVKDSHVTEPRGKIYVKGKGEMRTYFLLGRAGADCRVAMETAAEWKNVQTWDENKPSTSSAGANGDTSLASAAAEAAEIPTRTRICHLLELSELDDWEDFQMLKAYTDQVTNRLFEVIAKVIETELPVMLEQFGQYFFGYLVRMNFASMIRSLGDDLSTFIVNLDSLHNLLQLTYTEMVPPSFLAECGDSKITVTYSSTRTGLYPVAVGILKSVASQIYNKEVEISVRQVSSDFLEGTAYVEQVSLEIQILSDDSPSQSSLPSRSTEQESEGILAECAGPQPLLSNAQLTSLLPYHLVLDRQMRIVQCGRKLRQFNSGIRPGAAFGEAFSIANPLVGAEFAEILRFINSAFTLAFRRLDGPPGGNDDAAPKELRGAPCVRKQRGGVAAHFAIPWRPRAASAAVSRREFRWCRCPQRGPPPESPGGQMRHLAEPDLLVFLGSLRVANLDQMQQDSLFMSDIPLFDVTRELITINQQQKADHTINQKLNEATTQLFKMTLALEEERQKTDNLLYQMLPKRVAESLRNGERVDAEKFSMVTVLFSDIVGFTDICSGSSPEAVITMLNSIFTLFDQHTEVHQVYKVETIGDAYMVVGGCPDRMEDHAQRVADQGLDMLESSRLVRAPGGEDGIQIRVGMHSGPVVTGVVGEKMPRFCLFGDTVNTASRMESHGCPGLVHMSEPSYL</sequence>
<feature type="region of interest" description="Disordered" evidence="9">
    <location>
        <begin position="830"/>
        <end position="849"/>
    </location>
</feature>
<comment type="similarity">
    <text evidence="8">Belongs to the adenylyl cyclase class-4/guanylyl cyclase family.</text>
</comment>
<evidence type="ECO:0000313" key="12">
    <source>
        <dbReference type="WBParaSite" id="maker-uti_cns_0001688-snap-gene-0.10-mRNA-1"/>
    </source>
</evidence>
<dbReference type="AlphaFoldDB" id="A0A1I8GEI2"/>